<sequence precursor="true">MKVCLTQRVRRFLLSCLIAGITVTGSYASDAVDVDLDTTQEVAPLSSTIDEYEAWCEWGTHDSSPVGTSTLSATSQDGIEEKHPNAPEQSAMMPALFAVAESVSRRAGISIQQLIEPFAMVTPYAQSSLEEISRLQLRAEESSTHDAVASSGNEVEAETATHYEGILPAPIVDTTDNHCFADSATTDEMGSDMYFLATEEPIDGDAPGHEAEGLLDTSNAMATNPPKSDSSVGSSLNELVLEEAGFEESEAAVEELAVASPVVGSGAIIATISEEYLPYDLAARDIPVWNFAPLVYKPYCILQRNNHVEKFDMWSEVEMQSEAGAEGEVEAEGEAVAVKEVATEEVASEEVHAEAVVVKEASSEEAIGEALAFAEAATNEVVMLEVSTEPVALEEEAADEMPSHALAMQDDSALDDAVVVEGPAAAVVVNEASAEDAIAEALAFDEALAFAEAATNEVVMLEVSTEPVALEEEAADKMPSHAVAMEDDREGDDAVADETPAAAVVVNEASAEEAIAEALAIDEPATREEVMSEVATEAIASEDGGADDMPYDAVAMEYEMLDDWSMGDESVDVVVAAEPASDAVALDEAEASQVVIECSADCLLDELVWKMDTLTLEVSRVIRQDSTHQLGYQLGSRFRSVVASGNQVTDQAVELLAGIWPVTPLQPVAESVGQALLVRAEAVAASEAAEQVAEVVGEAVSENATDIR</sequence>
<organism evidence="3 4">
    <name type="scientific">Novipirellula galeiformis</name>
    <dbReference type="NCBI Taxonomy" id="2528004"/>
    <lineage>
        <taxon>Bacteria</taxon>
        <taxon>Pseudomonadati</taxon>
        <taxon>Planctomycetota</taxon>
        <taxon>Planctomycetia</taxon>
        <taxon>Pirellulales</taxon>
        <taxon>Pirellulaceae</taxon>
        <taxon>Novipirellula</taxon>
    </lineage>
</organism>
<dbReference type="RefSeq" id="WP_146594319.1">
    <property type="nucleotide sequence ID" value="NZ_SJPT01000003.1"/>
</dbReference>
<protein>
    <submittedName>
        <fullName evidence="3">Uncharacterized protein</fullName>
    </submittedName>
</protein>
<keyword evidence="2" id="KW-0732">Signal</keyword>
<dbReference type="AlphaFoldDB" id="A0A5C6CKR8"/>
<evidence type="ECO:0000256" key="1">
    <source>
        <dbReference type="SAM" id="MobiDB-lite"/>
    </source>
</evidence>
<feature type="signal peptide" evidence="2">
    <location>
        <begin position="1"/>
        <end position="28"/>
    </location>
</feature>
<gene>
    <name evidence="3" type="ORF">Pla52o_19870</name>
</gene>
<feature type="compositionally biased region" description="Polar residues" evidence="1">
    <location>
        <begin position="61"/>
        <end position="77"/>
    </location>
</feature>
<accession>A0A5C6CKR8</accession>
<proteinExistence type="predicted"/>
<keyword evidence="4" id="KW-1185">Reference proteome</keyword>
<evidence type="ECO:0000313" key="3">
    <source>
        <dbReference type="EMBL" id="TWU24064.1"/>
    </source>
</evidence>
<dbReference type="Proteomes" id="UP000316304">
    <property type="component" value="Unassembled WGS sequence"/>
</dbReference>
<comment type="caution">
    <text evidence="3">The sequence shown here is derived from an EMBL/GenBank/DDBJ whole genome shotgun (WGS) entry which is preliminary data.</text>
</comment>
<reference evidence="3 4" key="1">
    <citation type="submission" date="2019-02" db="EMBL/GenBank/DDBJ databases">
        <title>Deep-cultivation of Planctomycetes and their phenomic and genomic characterization uncovers novel biology.</title>
        <authorList>
            <person name="Wiegand S."/>
            <person name="Jogler M."/>
            <person name="Boedeker C."/>
            <person name="Pinto D."/>
            <person name="Vollmers J."/>
            <person name="Rivas-Marin E."/>
            <person name="Kohn T."/>
            <person name="Peeters S.H."/>
            <person name="Heuer A."/>
            <person name="Rast P."/>
            <person name="Oberbeckmann S."/>
            <person name="Bunk B."/>
            <person name="Jeske O."/>
            <person name="Meyerdierks A."/>
            <person name="Storesund J.E."/>
            <person name="Kallscheuer N."/>
            <person name="Luecker S."/>
            <person name="Lage O.M."/>
            <person name="Pohl T."/>
            <person name="Merkel B.J."/>
            <person name="Hornburger P."/>
            <person name="Mueller R.-W."/>
            <person name="Bruemmer F."/>
            <person name="Labrenz M."/>
            <person name="Spormann A.M."/>
            <person name="Op Den Camp H."/>
            <person name="Overmann J."/>
            <person name="Amann R."/>
            <person name="Jetten M.S.M."/>
            <person name="Mascher T."/>
            <person name="Medema M.H."/>
            <person name="Devos D.P."/>
            <person name="Kaster A.-K."/>
            <person name="Ovreas L."/>
            <person name="Rohde M."/>
            <person name="Galperin M.Y."/>
            <person name="Jogler C."/>
        </authorList>
    </citation>
    <scope>NUCLEOTIDE SEQUENCE [LARGE SCALE GENOMIC DNA]</scope>
    <source>
        <strain evidence="3 4">Pla52o</strain>
    </source>
</reference>
<dbReference type="EMBL" id="SJPT01000003">
    <property type="protein sequence ID" value="TWU24064.1"/>
    <property type="molecule type" value="Genomic_DNA"/>
</dbReference>
<evidence type="ECO:0000256" key="2">
    <source>
        <dbReference type="SAM" id="SignalP"/>
    </source>
</evidence>
<feature type="chain" id="PRO_5022928457" evidence="2">
    <location>
        <begin position="29"/>
        <end position="708"/>
    </location>
</feature>
<dbReference type="OrthoDB" id="292243at2"/>
<feature type="region of interest" description="Disordered" evidence="1">
    <location>
        <begin position="60"/>
        <end position="86"/>
    </location>
</feature>
<evidence type="ECO:0000313" key="4">
    <source>
        <dbReference type="Proteomes" id="UP000316304"/>
    </source>
</evidence>
<name>A0A5C6CKR8_9BACT</name>